<evidence type="ECO:0000313" key="2">
    <source>
        <dbReference type="EMBL" id="MFC7461535.1"/>
    </source>
</evidence>
<dbReference type="EMBL" id="JBHTBZ010000041">
    <property type="protein sequence ID" value="MFC7461535.1"/>
    <property type="molecule type" value="Genomic_DNA"/>
</dbReference>
<accession>A0ABW2SE27</accession>
<sequence length="394" mass="43361">MSLRGVDVNRPLPVDILNARGMLLLPKGQAMDSLERQLALSRHEPVIRVQDRDLWMTVLRPQRRPAPVVAESSAAPHLKPPLERAVLEPAAVSVASTWLDLHARWGVLLHQHAEARDFLPRFEAMREQAWQLLERQPDESLFVLVQLLYDAQLGYCASNALAAAAVCRVIAPAAGLGPGEQRALFNAALTMNVGMARLQDQLAQQKPPPDKHQLADIQRHPHRGRDILQGLGVGHDRWLNLVADSHESVEGGGYPTGKRAEGLDLMLLQLSDRFVARISPRQGRKGLSARAAVRAHYLEMQRQNSPLGALLVKHLGMYLPGSYVRLQNGEVAVVTRSTGQVNRPMVVAVVGKDGIPLSAPTVRDTALPQYAVIDSVSPDQVKVRLDPARVFSRL</sequence>
<dbReference type="InterPro" id="IPR037522">
    <property type="entry name" value="HD_GYP_dom"/>
</dbReference>
<name>A0ABW2SE27_9BURK</name>
<dbReference type="GO" id="GO:0016787">
    <property type="term" value="F:hydrolase activity"/>
    <property type="evidence" value="ECO:0007669"/>
    <property type="project" value="UniProtKB-KW"/>
</dbReference>
<evidence type="ECO:0000313" key="3">
    <source>
        <dbReference type="Proteomes" id="UP001596457"/>
    </source>
</evidence>
<reference evidence="3" key="1">
    <citation type="journal article" date="2019" name="Int. J. Syst. Evol. Microbiol.">
        <title>The Global Catalogue of Microorganisms (GCM) 10K type strain sequencing project: providing services to taxonomists for standard genome sequencing and annotation.</title>
        <authorList>
            <consortium name="The Broad Institute Genomics Platform"/>
            <consortium name="The Broad Institute Genome Sequencing Center for Infectious Disease"/>
            <person name="Wu L."/>
            <person name="Ma J."/>
        </authorList>
    </citation>
    <scope>NUCLEOTIDE SEQUENCE [LARGE SCALE GENOMIC DNA]</scope>
    <source>
        <strain evidence="3">CCUG 53903</strain>
    </source>
</reference>
<dbReference type="Proteomes" id="UP001596457">
    <property type="component" value="Unassembled WGS sequence"/>
</dbReference>
<dbReference type="Gene3D" id="1.10.3210.10">
    <property type="entry name" value="Hypothetical protein af1432"/>
    <property type="match status" value="1"/>
</dbReference>
<comment type="caution">
    <text evidence="2">The sequence shown here is derived from an EMBL/GenBank/DDBJ whole genome shotgun (WGS) entry which is preliminary data.</text>
</comment>
<dbReference type="SUPFAM" id="SSF109604">
    <property type="entry name" value="HD-domain/PDEase-like"/>
    <property type="match status" value="1"/>
</dbReference>
<keyword evidence="2" id="KW-0378">Hydrolase</keyword>
<evidence type="ECO:0000259" key="1">
    <source>
        <dbReference type="PROSITE" id="PS51832"/>
    </source>
</evidence>
<dbReference type="RefSeq" id="WP_382201799.1">
    <property type="nucleotide sequence ID" value="NZ_JBHTBZ010000041.1"/>
</dbReference>
<protein>
    <submittedName>
        <fullName evidence="2">HD-GYP domain-containing protein</fullName>
        <ecNumber evidence="2">3.1.4.-</ecNumber>
    </submittedName>
</protein>
<organism evidence="2 3">
    <name type="scientific">Hydrogenophaga defluvii</name>
    <dbReference type="NCBI Taxonomy" id="249410"/>
    <lineage>
        <taxon>Bacteria</taxon>
        <taxon>Pseudomonadati</taxon>
        <taxon>Pseudomonadota</taxon>
        <taxon>Betaproteobacteria</taxon>
        <taxon>Burkholderiales</taxon>
        <taxon>Comamonadaceae</taxon>
        <taxon>Hydrogenophaga</taxon>
    </lineage>
</organism>
<proteinExistence type="predicted"/>
<dbReference type="EC" id="3.1.4.-" evidence="2"/>
<gene>
    <name evidence="2" type="ORF">ACFQU0_13965</name>
</gene>
<feature type="domain" description="HD-GYP" evidence="1">
    <location>
        <begin position="134"/>
        <end position="328"/>
    </location>
</feature>
<dbReference type="PROSITE" id="PS51832">
    <property type="entry name" value="HD_GYP"/>
    <property type="match status" value="1"/>
</dbReference>
<dbReference type="Pfam" id="PF13487">
    <property type="entry name" value="HD_5"/>
    <property type="match status" value="1"/>
</dbReference>
<keyword evidence="3" id="KW-1185">Reference proteome</keyword>